<dbReference type="Pfam" id="PF14240">
    <property type="entry name" value="YHYH"/>
    <property type="match status" value="2"/>
</dbReference>
<dbReference type="EMBL" id="GG666506">
    <property type="protein sequence ID" value="EEN61297.1"/>
    <property type="molecule type" value="Genomic_DNA"/>
</dbReference>
<feature type="chain" id="PRO_5002935149" description="YHYH domain-containing protein" evidence="1">
    <location>
        <begin position="20"/>
        <end position="357"/>
    </location>
</feature>
<evidence type="ECO:0000256" key="1">
    <source>
        <dbReference type="SAM" id="SignalP"/>
    </source>
</evidence>
<accession>C3YEJ5</accession>
<dbReference type="InParanoid" id="C3YEJ5"/>
<feature type="signal peptide" evidence="1">
    <location>
        <begin position="1"/>
        <end position="19"/>
    </location>
</feature>
<evidence type="ECO:0000259" key="2">
    <source>
        <dbReference type="Pfam" id="PF14240"/>
    </source>
</evidence>
<feature type="domain" description="YHYH" evidence="2">
    <location>
        <begin position="184"/>
        <end position="275"/>
    </location>
</feature>
<dbReference type="PANTHER" id="PTHR30289">
    <property type="entry name" value="UNCHARACTERIZED PROTEIN YBCL-RELATED"/>
    <property type="match status" value="1"/>
</dbReference>
<gene>
    <name evidence="3" type="ORF">BRAFLDRAFT_95868</name>
</gene>
<dbReference type="STRING" id="7739.C3YEJ5"/>
<feature type="domain" description="YHYH" evidence="2">
    <location>
        <begin position="283"/>
        <end position="316"/>
    </location>
</feature>
<dbReference type="AlphaFoldDB" id="C3YEJ5"/>
<keyword evidence="1" id="KW-0732">Signal</keyword>
<dbReference type="InterPro" id="IPR025924">
    <property type="entry name" value="YHYH_dom"/>
</dbReference>
<reference evidence="3" key="1">
    <citation type="journal article" date="2008" name="Nature">
        <title>The amphioxus genome and the evolution of the chordate karyotype.</title>
        <authorList>
            <consortium name="US DOE Joint Genome Institute (JGI-PGF)"/>
            <person name="Putnam N.H."/>
            <person name="Butts T."/>
            <person name="Ferrier D.E.K."/>
            <person name="Furlong R.F."/>
            <person name="Hellsten U."/>
            <person name="Kawashima T."/>
            <person name="Robinson-Rechavi M."/>
            <person name="Shoguchi E."/>
            <person name="Terry A."/>
            <person name="Yu J.-K."/>
            <person name="Benito-Gutierrez E.L."/>
            <person name="Dubchak I."/>
            <person name="Garcia-Fernandez J."/>
            <person name="Gibson-Brown J.J."/>
            <person name="Grigoriev I.V."/>
            <person name="Horton A.C."/>
            <person name="de Jong P.J."/>
            <person name="Jurka J."/>
            <person name="Kapitonov V.V."/>
            <person name="Kohara Y."/>
            <person name="Kuroki Y."/>
            <person name="Lindquist E."/>
            <person name="Lucas S."/>
            <person name="Osoegawa K."/>
            <person name="Pennacchio L.A."/>
            <person name="Salamov A.A."/>
            <person name="Satou Y."/>
            <person name="Sauka-Spengler T."/>
            <person name="Schmutz J."/>
            <person name="Shin-I T."/>
            <person name="Toyoda A."/>
            <person name="Bronner-Fraser M."/>
            <person name="Fujiyama A."/>
            <person name="Holland L.Z."/>
            <person name="Holland P.W.H."/>
            <person name="Satoh N."/>
            <person name="Rokhsar D.S."/>
        </authorList>
    </citation>
    <scope>NUCLEOTIDE SEQUENCE [LARGE SCALE GENOMIC DNA]</scope>
    <source>
        <strain evidence="3">S238N-H82</strain>
        <tissue evidence="3">Testes</tissue>
    </source>
</reference>
<evidence type="ECO:0000313" key="3">
    <source>
        <dbReference type="EMBL" id="EEN61297.1"/>
    </source>
</evidence>
<name>C3YEJ5_BRAFL</name>
<protein>
    <recommendedName>
        <fullName evidence="2">YHYH domain-containing protein</fullName>
    </recommendedName>
</protein>
<sequence length="357" mass="38399">MHSAVRLAVLAATILRLQALTPDEIAQFRTTGTLEANTGIAGWVAVEDTGRQLYITSNGVPDHHTGPFPGPGNPNTIQFSTSLVLHPMTALPDPPDPAMHSAVRLAVLAATILRLQALTPDEIAQFRTTGTLEANTGIAGWVAVEDTGRQLYITSNGVPDHHTGPFPGPGNPNTIQEQNFVLKVRKTPVYADTPGCLPMGPVGLATNGVPLYNPQSAECEDAVINERFDSCHGHPDMPGRYHYHQNPVCAYVQEGGKASPLVGVAADGFPIYGPVDETGRTLTSADLDECHGREVNGRYRYHVTADYPYILGCFKGRVLPDAGVGRRCVCPVKRTGYQQSLLGVLRRLAKQKKQTTP</sequence>
<proteinExistence type="predicted"/>
<dbReference type="PANTHER" id="PTHR30289:SF8">
    <property type="entry name" value="YHYH DOMAIN-CONTAINING PROTEIN"/>
    <property type="match status" value="1"/>
</dbReference>
<organism>
    <name type="scientific">Branchiostoma floridae</name>
    <name type="common">Florida lancelet</name>
    <name type="synonym">Amphioxus</name>
    <dbReference type="NCBI Taxonomy" id="7739"/>
    <lineage>
        <taxon>Eukaryota</taxon>
        <taxon>Metazoa</taxon>
        <taxon>Chordata</taxon>
        <taxon>Cephalochordata</taxon>
        <taxon>Leptocardii</taxon>
        <taxon>Amphioxiformes</taxon>
        <taxon>Branchiostomatidae</taxon>
        <taxon>Branchiostoma</taxon>
    </lineage>
</organism>
<dbReference type="eggNOG" id="ENOG502QU8Z">
    <property type="taxonomic scope" value="Eukaryota"/>
</dbReference>